<dbReference type="EMBL" id="SRPY01001472">
    <property type="protein sequence ID" value="KAG5913017.1"/>
    <property type="molecule type" value="Genomic_DNA"/>
</dbReference>
<keyword evidence="3" id="KW-1185">Reference proteome</keyword>
<name>A0A8K0IZS5_9HYPO</name>
<feature type="chain" id="PRO_5035438921" evidence="1">
    <location>
        <begin position="22"/>
        <end position="121"/>
    </location>
</feature>
<proteinExistence type="predicted"/>
<comment type="caution">
    <text evidence="2">The sequence shown here is derived from an EMBL/GenBank/DDBJ whole genome shotgun (WGS) entry which is preliminary data.</text>
</comment>
<dbReference type="OrthoDB" id="4960525at2759"/>
<keyword evidence="1" id="KW-0732">Signal</keyword>
<reference evidence="2" key="1">
    <citation type="journal article" date="2020" name="bioRxiv">
        <title>Whole genome comparisons of ergot fungi reveals the divergence and evolution of species within the genus Claviceps are the result of varying mechanisms driving genome evolution and host range expansion.</title>
        <authorList>
            <person name="Wyka S.A."/>
            <person name="Mondo S.J."/>
            <person name="Liu M."/>
            <person name="Dettman J."/>
            <person name="Nalam V."/>
            <person name="Broders K.D."/>
        </authorList>
    </citation>
    <scope>NUCLEOTIDE SEQUENCE</scope>
    <source>
        <strain evidence="2">CCC 489</strain>
    </source>
</reference>
<dbReference type="Proteomes" id="UP000811619">
    <property type="component" value="Unassembled WGS sequence"/>
</dbReference>
<feature type="non-terminal residue" evidence="2">
    <location>
        <position position="121"/>
    </location>
</feature>
<evidence type="ECO:0000256" key="1">
    <source>
        <dbReference type="SAM" id="SignalP"/>
    </source>
</evidence>
<sequence>MARTLPYLASLLAARHALVLAKPVPDERPAPTLDVRPVRVLTEVAVSLSTSFAKPTDIVFCQGETLHITEAGFISTVATFTRTENVTASTYAPCGNPVTFSLAKPAPITLTSATQTQPNTC</sequence>
<feature type="signal peptide" evidence="1">
    <location>
        <begin position="1"/>
        <end position="21"/>
    </location>
</feature>
<protein>
    <submittedName>
        <fullName evidence="2">Uncharacterized protein</fullName>
    </submittedName>
</protein>
<accession>A0A8K0IZS5</accession>
<gene>
    <name evidence="2" type="ORF">E4U42_001572</name>
</gene>
<dbReference type="AlphaFoldDB" id="A0A8K0IZS5"/>
<evidence type="ECO:0000313" key="2">
    <source>
        <dbReference type="EMBL" id="KAG5913017.1"/>
    </source>
</evidence>
<evidence type="ECO:0000313" key="3">
    <source>
        <dbReference type="Proteomes" id="UP000811619"/>
    </source>
</evidence>
<organism evidence="2 3">
    <name type="scientific">Claviceps africana</name>
    <dbReference type="NCBI Taxonomy" id="83212"/>
    <lineage>
        <taxon>Eukaryota</taxon>
        <taxon>Fungi</taxon>
        <taxon>Dikarya</taxon>
        <taxon>Ascomycota</taxon>
        <taxon>Pezizomycotina</taxon>
        <taxon>Sordariomycetes</taxon>
        <taxon>Hypocreomycetidae</taxon>
        <taxon>Hypocreales</taxon>
        <taxon>Clavicipitaceae</taxon>
        <taxon>Claviceps</taxon>
    </lineage>
</organism>